<name>A0A482XLA2_LAOST</name>
<sequence>MSMSKSILRCRRCACLATRHFSSHRVGSSEPIIENGKLNCARSKGMSFNQWKIINQFKELLWKRNPEWAIMYIVNKEWINLLRKFPRATGVFHSVSVQRKSHHGNLTPSNQSKTDSISIESAEQKLNEPL</sequence>
<keyword evidence="3" id="KW-1185">Reference proteome</keyword>
<comment type="caution">
    <text evidence="2">The sequence shown here is derived from an EMBL/GenBank/DDBJ whole genome shotgun (WGS) entry which is preliminary data.</text>
</comment>
<gene>
    <name evidence="2" type="ORF">LSTR_LSTR008256</name>
</gene>
<accession>A0A482XLA2</accession>
<evidence type="ECO:0000256" key="1">
    <source>
        <dbReference type="SAM" id="MobiDB-lite"/>
    </source>
</evidence>
<dbReference type="InParanoid" id="A0A482XLA2"/>
<evidence type="ECO:0000313" key="2">
    <source>
        <dbReference type="EMBL" id="RZF46875.1"/>
    </source>
</evidence>
<evidence type="ECO:0000313" key="3">
    <source>
        <dbReference type="Proteomes" id="UP000291343"/>
    </source>
</evidence>
<organism evidence="2 3">
    <name type="scientific">Laodelphax striatellus</name>
    <name type="common">Small brown planthopper</name>
    <name type="synonym">Delphax striatella</name>
    <dbReference type="NCBI Taxonomy" id="195883"/>
    <lineage>
        <taxon>Eukaryota</taxon>
        <taxon>Metazoa</taxon>
        <taxon>Ecdysozoa</taxon>
        <taxon>Arthropoda</taxon>
        <taxon>Hexapoda</taxon>
        <taxon>Insecta</taxon>
        <taxon>Pterygota</taxon>
        <taxon>Neoptera</taxon>
        <taxon>Paraneoptera</taxon>
        <taxon>Hemiptera</taxon>
        <taxon>Auchenorrhyncha</taxon>
        <taxon>Fulgoroidea</taxon>
        <taxon>Delphacidae</taxon>
        <taxon>Criomorphinae</taxon>
        <taxon>Laodelphax</taxon>
    </lineage>
</organism>
<proteinExistence type="predicted"/>
<feature type="compositionally biased region" description="Polar residues" evidence="1">
    <location>
        <begin position="104"/>
        <end position="121"/>
    </location>
</feature>
<dbReference type="Proteomes" id="UP000291343">
    <property type="component" value="Unassembled WGS sequence"/>
</dbReference>
<dbReference type="AlphaFoldDB" id="A0A482XLA2"/>
<dbReference type="EMBL" id="QKKF02005541">
    <property type="protein sequence ID" value="RZF46875.1"/>
    <property type="molecule type" value="Genomic_DNA"/>
</dbReference>
<reference evidence="2 3" key="1">
    <citation type="journal article" date="2017" name="Gigascience">
        <title>Genome sequence of the small brown planthopper, Laodelphax striatellus.</title>
        <authorList>
            <person name="Zhu J."/>
            <person name="Jiang F."/>
            <person name="Wang X."/>
            <person name="Yang P."/>
            <person name="Bao Y."/>
            <person name="Zhao W."/>
            <person name="Wang W."/>
            <person name="Lu H."/>
            <person name="Wang Q."/>
            <person name="Cui N."/>
            <person name="Li J."/>
            <person name="Chen X."/>
            <person name="Luo L."/>
            <person name="Yu J."/>
            <person name="Kang L."/>
            <person name="Cui F."/>
        </authorList>
    </citation>
    <scope>NUCLEOTIDE SEQUENCE [LARGE SCALE GENOMIC DNA]</scope>
    <source>
        <strain evidence="2">Lst14</strain>
    </source>
</reference>
<feature type="region of interest" description="Disordered" evidence="1">
    <location>
        <begin position="98"/>
        <end position="130"/>
    </location>
</feature>
<protein>
    <submittedName>
        <fullName evidence="2">Uncharacterized protein</fullName>
    </submittedName>
</protein>